<dbReference type="Proteomes" id="UP000232163">
    <property type="component" value="Unassembled WGS sequence"/>
</dbReference>
<reference evidence="4 5" key="1">
    <citation type="journal article" date="2017" name="Int J Environ Stud">
        <title>Does the Miocene-Pliocene relict legume Oxytropis triphylla form nitrogen-fixing nodules with a combination of bacterial strains?</title>
        <authorList>
            <person name="Safronova V."/>
            <person name="Belimov A."/>
            <person name="Sazanova A."/>
            <person name="Kuznetsova I."/>
            <person name="Popova J."/>
            <person name="Andronov E."/>
            <person name="Verkhozina A."/>
            <person name="Tikhonovich I."/>
        </authorList>
    </citation>
    <scope>NUCLEOTIDE SEQUENCE [LARGE SCALE GENOMIC DNA]</scope>
    <source>
        <strain evidence="4 5">Tri-38</strain>
    </source>
</reference>
<dbReference type="OrthoDB" id="9805924at2"/>
<proteinExistence type="predicted"/>
<evidence type="ECO:0000313" key="5">
    <source>
        <dbReference type="Proteomes" id="UP000232163"/>
    </source>
</evidence>
<dbReference type="InterPro" id="IPR050832">
    <property type="entry name" value="Bact_Acetyltransf"/>
</dbReference>
<evidence type="ECO:0000256" key="2">
    <source>
        <dbReference type="ARBA" id="ARBA00023315"/>
    </source>
</evidence>
<evidence type="ECO:0000313" key="4">
    <source>
        <dbReference type="EMBL" id="PIO43942.1"/>
    </source>
</evidence>
<protein>
    <submittedName>
        <fullName evidence="4">GNAT family N-acetyltransferase</fullName>
    </submittedName>
</protein>
<feature type="domain" description="N-acetyltransferase" evidence="3">
    <location>
        <begin position="11"/>
        <end position="157"/>
    </location>
</feature>
<dbReference type="SUPFAM" id="SSF55729">
    <property type="entry name" value="Acyl-CoA N-acyltransferases (Nat)"/>
    <property type="match status" value="1"/>
</dbReference>
<name>A0A2N9VWS4_9HYPH</name>
<accession>A0A2N9VWS4</accession>
<dbReference type="CDD" id="cd04301">
    <property type="entry name" value="NAT_SF"/>
    <property type="match status" value="1"/>
</dbReference>
<dbReference type="PROSITE" id="PS51186">
    <property type="entry name" value="GNAT"/>
    <property type="match status" value="1"/>
</dbReference>
<dbReference type="InterPro" id="IPR000182">
    <property type="entry name" value="GNAT_dom"/>
</dbReference>
<keyword evidence="1 4" id="KW-0808">Transferase</keyword>
<keyword evidence="5" id="KW-1185">Reference proteome</keyword>
<dbReference type="GO" id="GO:0016747">
    <property type="term" value="F:acyltransferase activity, transferring groups other than amino-acyl groups"/>
    <property type="evidence" value="ECO:0007669"/>
    <property type="project" value="InterPro"/>
</dbReference>
<dbReference type="KEGG" id="pht:BLM14_19310"/>
<evidence type="ECO:0000256" key="1">
    <source>
        <dbReference type="ARBA" id="ARBA00022679"/>
    </source>
</evidence>
<dbReference type="AlphaFoldDB" id="A0A2N9VWS4"/>
<comment type="caution">
    <text evidence="4">The sequence shown here is derived from an EMBL/GenBank/DDBJ whole genome shotgun (WGS) entry which is preliminary data.</text>
</comment>
<dbReference type="InterPro" id="IPR016181">
    <property type="entry name" value="Acyl_CoA_acyltransferase"/>
</dbReference>
<dbReference type="PANTHER" id="PTHR43877">
    <property type="entry name" value="AMINOALKYLPHOSPHONATE N-ACETYLTRANSFERASE-RELATED-RELATED"/>
    <property type="match status" value="1"/>
</dbReference>
<evidence type="ECO:0000259" key="3">
    <source>
        <dbReference type="PROSITE" id="PS51186"/>
    </source>
</evidence>
<keyword evidence="2" id="KW-0012">Acyltransferase</keyword>
<sequence>MTKKTGDEHAIDISLLHLSDAHEFAPLLASYAQALKRGAPRRPDDYYAENLLRDRAAEIAGARLDGHLVGFVIFYDLPEPVSGMRAGQVDHIYVHHDHRGKGIAKALIDVLADKAEERGWTKLSLNAPRVPEDGRKLYEQVAAPADWTSFIIRFGNQ</sequence>
<dbReference type="EMBL" id="MZMT01000035">
    <property type="protein sequence ID" value="PIO43942.1"/>
    <property type="molecule type" value="Genomic_DNA"/>
</dbReference>
<organism evidence="4 5">
    <name type="scientific">Phyllobacterium zundukense</name>
    <dbReference type="NCBI Taxonomy" id="1867719"/>
    <lineage>
        <taxon>Bacteria</taxon>
        <taxon>Pseudomonadati</taxon>
        <taxon>Pseudomonadota</taxon>
        <taxon>Alphaproteobacteria</taxon>
        <taxon>Hyphomicrobiales</taxon>
        <taxon>Phyllobacteriaceae</taxon>
        <taxon>Phyllobacterium</taxon>
    </lineage>
</organism>
<dbReference type="Gene3D" id="3.40.630.30">
    <property type="match status" value="1"/>
</dbReference>
<dbReference type="RefSeq" id="WP_100000913.1">
    <property type="nucleotide sequence ID" value="NZ_CP017940.1"/>
</dbReference>
<gene>
    <name evidence="4" type="ORF">B5P45_15305</name>
</gene>
<dbReference type="Pfam" id="PF00583">
    <property type="entry name" value="Acetyltransf_1"/>
    <property type="match status" value="1"/>
</dbReference>